<dbReference type="NCBIfam" id="TIGR01249">
    <property type="entry name" value="pro_imino_pep_1"/>
    <property type="match status" value="1"/>
</dbReference>
<keyword evidence="16" id="KW-1185">Reference proteome</keyword>
<dbReference type="RefSeq" id="WP_338294584.1">
    <property type="nucleotide sequence ID" value="NZ_AP027272.1"/>
</dbReference>
<dbReference type="InterPro" id="IPR005944">
    <property type="entry name" value="Pro_iminopeptidase"/>
</dbReference>
<dbReference type="EMBL" id="AP027272">
    <property type="protein sequence ID" value="BDX08515.1"/>
    <property type="molecule type" value="Genomic_DNA"/>
</dbReference>
<evidence type="ECO:0000256" key="2">
    <source>
        <dbReference type="ARBA" id="ARBA00004496"/>
    </source>
</evidence>
<protein>
    <recommendedName>
        <fullName evidence="5 11">Proline iminopeptidase</fullName>
        <shortName evidence="11">PIP</shortName>
        <ecNumber evidence="4 11">3.4.11.5</ecNumber>
    </recommendedName>
    <alternativeName>
        <fullName evidence="10 11">Prolyl aminopeptidase</fullName>
    </alternativeName>
</protein>
<keyword evidence="7 11" id="KW-0963">Cytoplasm</keyword>
<organism evidence="15 16">
    <name type="scientific">Planctobacterium marinum</name>
    <dbReference type="NCBI Taxonomy" id="1631968"/>
    <lineage>
        <taxon>Bacteria</taxon>
        <taxon>Pseudomonadati</taxon>
        <taxon>Pseudomonadota</taxon>
        <taxon>Gammaproteobacteria</taxon>
        <taxon>Alteromonadales</taxon>
        <taxon>Alteromonadaceae</taxon>
        <taxon>Planctobacterium</taxon>
    </lineage>
</organism>
<evidence type="ECO:0000256" key="12">
    <source>
        <dbReference type="PIRSR" id="PIRSR006431-1"/>
    </source>
</evidence>
<evidence type="ECO:0000256" key="3">
    <source>
        <dbReference type="ARBA" id="ARBA00010088"/>
    </source>
</evidence>
<keyword evidence="9 11" id="KW-0378">Hydrolase</keyword>
<dbReference type="PANTHER" id="PTHR43722">
    <property type="entry name" value="PROLINE IMINOPEPTIDASE"/>
    <property type="match status" value="1"/>
</dbReference>
<evidence type="ECO:0000256" key="4">
    <source>
        <dbReference type="ARBA" id="ARBA00012568"/>
    </source>
</evidence>
<evidence type="ECO:0000313" key="15">
    <source>
        <dbReference type="EMBL" id="BDX08515.1"/>
    </source>
</evidence>
<dbReference type="PRINTS" id="PR00111">
    <property type="entry name" value="ABHYDROLASE"/>
</dbReference>
<evidence type="ECO:0000256" key="5">
    <source>
        <dbReference type="ARBA" id="ARBA00021843"/>
    </source>
</evidence>
<evidence type="ECO:0000256" key="1">
    <source>
        <dbReference type="ARBA" id="ARBA00001585"/>
    </source>
</evidence>
<dbReference type="SUPFAM" id="SSF53474">
    <property type="entry name" value="alpha/beta-Hydrolases"/>
    <property type="match status" value="1"/>
</dbReference>
<reference evidence="15" key="1">
    <citation type="submission" date="2023-01" db="EMBL/GenBank/DDBJ databases">
        <title>Complete genome sequence of Planctobacterium marinum strain Dej080120_11.</title>
        <authorList>
            <person name="Ueki S."/>
            <person name="Maruyama F."/>
        </authorList>
    </citation>
    <scope>NUCLEOTIDE SEQUENCE</scope>
    <source>
        <strain evidence="15">Dej080120_11</strain>
    </source>
</reference>
<name>A0AA48I1H1_9ALTE</name>
<keyword evidence="8 11" id="KW-0645">Protease</keyword>
<evidence type="ECO:0000256" key="11">
    <source>
        <dbReference type="PIRNR" id="PIRNR006431"/>
    </source>
</evidence>
<feature type="active site" evidence="12">
    <location>
        <position position="267"/>
    </location>
</feature>
<comment type="subcellular location">
    <subcellularLocation>
        <location evidence="2 11">Cytoplasm</location>
    </subcellularLocation>
</comment>
<evidence type="ECO:0000313" key="16">
    <source>
        <dbReference type="Proteomes" id="UP001333710"/>
    </source>
</evidence>
<dbReference type="PIRSF" id="PIRSF006431">
    <property type="entry name" value="Pept_S33"/>
    <property type="match status" value="1"/>
</dbReference>
<evidence type="ECO:0000256" key="8">
    <source>
        <dbReference type="ARBA" id="ARBA00022670"/>
    </source>
</evidence>
<comment type="catalytic activity">
    <reaction evidence="1 11 13">
        <text>Release of N-terminal proline from a peptide.</text>
        <dbReference type="EC" id="3.4.11.5"/>
    </reaction>
</comment>
<dbReference type="InterPro" id="IPR029058">
    <property type="entry name" value="AB_hydrolase_fold"/>
</dbReference>
<dbReference type="EC" id="3.4.11.5" evidence="4 11"/>
<evidence type="ECO:0000256" key="9">
    <source>
        <dbReference type="ARBA" id="ARBA00022801"/>
    </source>
</evidence>
<dbReference type="InterPro" id="IPR000073">
    <property type="entry name" value="AB_hydrolase_1"/>
</dbReference>
<evidence type="ECO:0000256" key="13">
    <source>
        <dbReference type="RuleBase" id="RU003421"/>
    </source>
</evidence>
<dbReference type="Gene3D" id="3.40.50.1820">
    <property type="entry name" value="alpha/beta hydrolase"/>
    <property type="match status" value="1"/>
</dbReference>
<evidence type="ECO:0000259" key="14">
    <source>
        <dbReference type="Pfam" id="PF00561"/>
    </source>
</evidence>
<comment type="similarity">
    <text evidence="3 11 13">Belongs to the peptidase S33 family.</text>
</comment>
<gene>
    <name evidence="15" type="ORF">MACH26_40360</name>
</gene>
<dbReference type="Proteomes" id="UP001333710">
    <property type="component" value="Chromosome"/>
</dbReference>
<dbReference type="GO" id="GO:0005737">
    <property type="term" value="C:cytoplasm"/>
    <property type="evidence" value="ECO:0007669"/>
    <property type="project" value="UniProtKB-SubCell"/>
</dbReference>
<evidence type="ECO:0000256" key="10">
    <source>
        <dbReference type="ARBA" id="ARBA00029605"/>
    </source>
</evidence>
<feature type="domain" description="AB hydrolase-1" evidence="14">
    <location>
        <begin position="38"/>
        <end position="297"/>
    </location>
</feature>
<dbReference type="GO" id="GO:0006508">
    <property type="term" value="P:proteolysis"/>
    <property type="evidence" value="ECO:0007669"/>
    <property type="project" value="UniProtKB-KW"/>
</dbReference>
<dbReference type="Pfam" id="PF00561">
    <property type="entry name" value="Abhydrolase_1"/>
    <property type="match status" value="1"/>
</dbReference>
<dbReference type="KEGG" id="pmaw:MACH26_40360"/>
<sequence length="315" mass="35657">MKQLYPAIEPYRQEKLKVSELHLIHFEEAGNPNGQAALFLHGGPGLGILPVYRRFFDAQHYRIILPDQRGAGRSRPYAELEENETWHIVEDLEKLRKHLGIERWLVMSGSWGSLLALCYAIKYPEAISGLILRGVFLGRGKDIDWVYGGVGTAQIFPEQWAKFKAPFKESPDQDIVAKYYEVLSGDDKERAKKLALIWASYGANTMTLLPNSQSSRDITATDKMLALARTECHFAQHNFFLPDDNYVLDNVHRLQSIPTHIVHGRYDAICPVGTAWDLHQQLPHSHLHIVADGAHIPTEPGMVDKLIAISDEMKT</sequence>
<dbReference type="AlphaFoldDB" id="A0AA48I1H1"/>
<keyword evidence="6 11" id="KW-0031">Aminopeptidase</keyword>
<accession>A0AA48I1H1</accession>
<feature type="active site" description="Proton donor" evidence="12">
    <location>
        <position position="295"/>
    </location>
</feature>
<dbReference type="PRINTS" id="PR00793">
    <property type="entry name" value="PROAMNOPTASE"/>
</dbReference>
<feature type="active site" description="Nucleophile" evidence="12">
    <location>
        <position position="110"/>
    </location>
</feature>
<dbReference type="InterPro" id="IPR002410">
    <property type="entry name" value="Peptidase_S33"/>
</dbReference>
<dbReference type="GO" id="GO:0004177">
    <property type="term" value="F:aminopeptidase activity"/>
    <property type="evidence" value="ECO:0007669"/>
    <property type="project" value="UniProtKB-UniRule"/>
</dbReference>
<dbReference type="PANTHER" id="PTHR43722:SF1">
    <property type="entry name" value="PROLINE IMINOPEPTIDASE"/>
    <property type="match status" value="1"/>
</dbReference>
<proteinExistence type="inferred from homology"/>
<evidence type="ECO:0000256" key="7">
    <source>
        <dbReference type="ARBA" id="ARBA00022490"/>
    </source>
</evidence>
<evidence type="ECO:0000256" key="6">
    <source>
        <dbReference type="ARBA" id="ARBA00022438"/>
    </source>
</evidence>